<dbReference type="SUPFAM" id="SSF48576">
    <property type="entry name" value="Terpenoid synthases"/>
    <property type="match status" value="1"/>
</dbReference>
<dbReference type="GO" id="GO:0004161">
    <property type="term" value="F:dimethylallyltranstransferase activity"/>
    <property type="evidence" value="ECO:0007669"/>
    <property type="project" value="TreeGrafter"/>
</dbReference>
<comment type="cofactor">
    <cofactor evidence="1">
        <name>Mg(2+)</name>
        <dbReference type="ChEBI" id="CHEBI:18420"/>
    </cofactor>
</comment>
<dbReference type="PANTHER" id="PTHR11525:SF0">
    <property type="entry name" value="FARNESYL PYROPHOSPHATE SYNTHASE"/>
    <property type="match status" value="1"/>
</dbReference>
<dbReference type="GO" id="GO:0004337">
    <property type="term" value="F:(2E,6E)-farnesyl diphosphate synthase activity"/>
    <property type="evidence" value="ECO:0007669"/>
    <property type="project" value="TreeGrafter"/>
</dbReference>
<dbReference type="GO" id="GO:0005737">
    <property type="term" value="C:cytoplasm"/>
    <property type="evidence" value="ECO:0007669"/>
    <property type="project" value="TreeGrafter"/>
</dbReference>
<name>A0A2V5HQU2_ASPV1</name>
<proteinExistence type="inferred from homology"/>
<dbReference type="GO" id="GO:0046872">
    <property type="term" value="F:metal ion binding"/>
    <property type="evidence" value="ECO:0007669"/>
    <property type="project" value="UniProtKB-KW"/>
</dbReference>
<evidence type="ECO:0000256" key="6">
    <source>
        <dbReference type="SAM" id="MobiDB-lite"/>
    </source>
</evidence>
<evidence type="ECO:0000256" key="5">
    <source>
        <dbReference type="RuleBase" id="RU004466"/>
    </source>
</evidence>
<dbReference type="PANTHER" id="PTHR11525">
    <property type="entry name" value="FARNESYL-PYROPHOSPHATE SYNTHETASE"/>
    <property type="match status" value="1"/>
</dbReference>
<feature type="region of interest" description="Disordered" evidence="6">
    <location>
        <begin position="1"/>
        <end position="21"/>
    </location>
</feature>
<accession>A0A2V5HQU2</accession>
<evidence type="ECO:0000313" key="8">
    <source>
        <dbReference type="Proteomes" id="UP000249829"/>
    </source>
</evidence>
<reference evidence="7 8" key="1">
    <citation type="submission" date="2018-02" db="EMBL/GenBank/DDBJ databases">
        <title>The genomes of Aspergillus section Nigri reveals drivers in fungal speciation.</title>
        <authorList>
            <consortium name="DOE Joint Genome Institute"/>
            <person name="Vesth T.C."/>
            <person name="Nybo J."/>
            <person name="Theobald S."/>
            <person name="Brandl J."/>
            <person name="Frisvad J.C."/>
            <person name="Nielsen K.F."/>
            <person name="Lyhne E.K."/>
            <person name="Kogle M.E."/>
            <person name="Kuo A."/>
            <person name="Riley R."/>
            <person name="Clum A."/>
            <person name="Nolan M."/>
            <person name="Lipzen A."/>
            <person name="Salamov A."/>
            <person name="Henrissat B."/>
            <person name="Wiebenga A."/>
            <person name="De vries R.P."/>
            <person name="Grigoriev I.V."/>
            <person name="Mortensen U.H."/>
            <person name="Andersen M.R."/>
            <person name="Baker S.E."/>
        </authorList>
    </citation>
    <scope>NUCLEOTIDE SEQUENCE [LARGE SCALE GENOMIC DNA]</scope>
    <source>
        <strain evidence="7 8">CBS 115571</strain>
    </source>
</reference>
<evidence type="ECO:0000256" key="1">
    <source>
        <dbReference type="ARBA" id="ARBA00001946"/>
    </source>
</evidence>
<organism evidence="7 8">
    <name type="scientific">Aspergillus violaceofuscus (strain CBS 115571)</name>
    <dbReference type="NCBI Taxonomy" id="1450538"/>
    <lineage>
        <taxon>Eukaryota</taxon>
        <taxon>Fungi</taxon>
        <taxon>Dikarya</taxon>
        <taxon>Ascomycota</taxon>
        <taxon>Pezizomycotina</taxon>
        <taxon>Eurotiomycetes</taxon>
        <taxon>Eurotiomycetidae</taxon>
        <taxon>Eurotiales</taxon>
        <taxon>Aspergillaceae</taxon>
        <taxon>Aspergillus</taxon>
    </lineage>
</organism>
<sequence length="366" mass="41122">MNSSSVEPPTEQPVQTQGVPGEAGEALTVEDFHGAYHTLLTEIREYLSRLGTPETVLVRLHQCLADVTKGGKLTRGLMPLEAGRRLLPGRLTPTQASDLAVIGWIIELLHAAYLIEDDIMDASIFRRTGLCRYLQPSIGMSAIADACMVRSCVRHLLRARFEQHPQYLDMVHLLDAMSFHTDLGQLTDVHIAKTTFRAFHHFTPETYRFIITNKTAYYTVHFPIVFTLYYLRLSTPKNMAYAKDISLQLGVYFQITDDYLDVYGDPATTGKVGTDVHEKKCAWVITEALQRCSSEERGLLEEAYSNGDVEQVKALFDGIGMQKVYADLATESYEGIVEKIAAMDESEGLVRGMFELYLSKIHGRDK</sequence>
<protein>
    <submittedName>
        <fullName evidence="7">Terpenoid synthase</fullName>
    </submittedName>
</protein>
<dbReference type="STRING" id="1450538.A0A2V5HQU2"/>
<dbReference type="InterPro" id="IPR000092">
    <property type="entry name" value="Polyprenyl_synt"/>
</dbReference>
<dbReference type="GO" id="GO:0045337">
    <property type="term" value="P:farnesyl diphosphate biosynthetic process"/>
    <property type="evidence" value="ECO:0007669"/>
    <property type="project" value="TreeGrafter"/>
</dbReference>
<dbReference type="InterPro" id="IPR008949">
    <property type="entry name" value="Isoprenoid_synthase_dom_sf"/>
</dbReference>
<evidence type="ECO:0000313" key="7">
    <source>
        <dbReference type="EMBL" id="PYI23963.1"/>
    </source>
</evidence>
<evidence type="ECO:0000256" key="3">
    <source>
        <dbReference type="ARBA" id="ARBA00022723"/>
    </source>
</evidence>
<keyword evidence="4" id="KW-0460">Magnesium</keyword>
<dbReference type="Gene3D" id="1.10.600.10">
    <property type="entry name" value="Farnesyl Diphosphate Synthase"/>
    <property type="match status" value="1"/>
</dbReference>
<gene>
    <name evidence="7" type="ORF">BO99DRAFT_418688</name>
</gene>
<keyword evidence="3" id="KW-0479">Metal-binding</keyword>
<evidence type="ECO:0000256" key="4">
    <source>
        <dbReference type="ARBA" id="ARBA00022842"/>
    </source>
</evidence>
<keyword evidence="2 5" id="KW-0808">Transferase</keyword>
<feature type="compositionally biased region" description="Polar residues" evidence="6">
    <location>
        <begin position="1"/>
        <end position="18"/>
    </location>
</feature>
<dbReference type="Proteomes" id="UP000249829">
    <property type="component" value="Unassembled WGS sequence"/>
</dbReference>
<dbReference type="OMA" id="DECKYLA"/>
<dbReference type="Pfam" id="PF00348">
    <property type="entry name" value="polyprenyl_synt"/>
    <property type="match status" value="1"/>
</dbReference>
<dbReference type="GO" id="GO:0046165">
    <property type="term" value="P:alcohol biosynthetic process"/>
    <property type="evidence" value="ECO:0007669"/>
    <property type="project" value="UniProtKB-ARBA"/>
</dbReference>
<keyword evidence="8" id="KW-1185">Reference proteome</keyword>
<dbReference type="PROSITE" id="PS00444">
    <property type="entry name" value="POLYPRENYL_SYNTHASE_2"/>
    <property type="match status" value="1"/>
</dbReference>
<dbReference type="InterPro" id="IPR039702">
    <property type="entry name" value="FPS1-like"/>
</dbReference>
<dbReference type="InterPro" id="IPR033749">
    <property type="entry name" value="Polyprenyl_synt_CS"/>
</dbReference>
<dbReference type="GO" id="GO:0043386">
    <property type="term" value="P:mycotoxin biosynthetic process"/>
    <property type="evidence" value="ECO:0007669"/>
    <property type="project" value="UniProtKB-ARBA"/>
</dbReference>
<evidence type="ECO:0000256" key="2">
    <source>
        <dbReference type="ARBA" id="ARBA00022679"/>
    </source>
</evidence>
<dbReference type="SFLD" id="SFLDS00005">
    <property type="entry name" value="Isoprenoid_Synthase_Type_I"/>
    <property type="match status" value="1"/>
</dbReference>
<comment type="similarity">
    <text evidence="5">Belongs to the FPP/GGPP synthase family.</text>
</comment>
<dbReference type="EMBL" id="KZ825103">
    <property type="protein sequence ID" value="PYI23963.1"/>
    <property type="molecule type" value="Genomic_DNA"/>
</dbReference>
<dbReference type="AlphaFoldDB" id="A0A2V5HQU2"/>